<feature type="chain" id="PRO_5047243960" evidence="2">
    <location>
        <begin position="20"/>
        <end position="171"/>
    </location>
</feature>
<evidence type="ECO:0000313" key="4">
    <source>
        <dbReference type="Proteomes" id="UP001156706"/>
    </source>
</evidence>
<dbReference type="RefSeq" id="WP_284195050.1">
    <property type="nucleotide sequence ID" value="NZ_BSOG01000001.1"/>
</dbReference>
<evidence type="ECO:0000256" key="2">
    <source>
        <dbReference type="SAM" id="SignalP"/>
    </source>
</evidence>
<proteinExistence type="predicted"/>
<evidence type="ECO:0000256" key="1">
    <source>
        <dbReference type="SAM" id="MobiDB-lite"/>
    </source>
</evidence>
<comment type="caution">
    <text evidence="3">The sequence shown here is derived from an EMBL/GenBank/DDBJ whole genome shotgun (WGS) entry which is preliminary data.</text>
</comment>
<dbReference type="Proteomes" id="UP001156706">
    <property type="component" value="Unassembled WGS sequence"/>
</dbReference>
<name>A0ABQ5YE95_9NEIS</name>
<feature type="compositionally biased region" description="Polar residues" evidence="1">
    <location>
        <begin position="144"/>
        <end position="154"/>
    </location>
</feature>
<reference evidence="4" key="1">
    <citation type="journal article" date="2019" name="Int. J. Syst. Evol. Microbiol.">
        <title>The Global Catalogue of Microorganisms (GCM) 10K type strain sequencing project: providing services to taxonomists for standard genome sequencing and annotation.</title>
        <authorList>
            <consortium name="The Broad Institute Genomics Platform"/>
            <consortium name="The Broad Institute Genome Sequencing Center for Infectious Disease"/>
            <person name="Wu L."/>
            <person name="Ma J."/>
        </authorList>
    </citation>
    <scope>NUCLEOTIDE SEQUENCE [LARGE SCALE GENOMIC DNA]</scope>
    <source>
        <strain evidence="4">NBRC 110044</strain>
    </source>
</reference>
<accession>A0ABQ5YE95</accession>
<feature type="region of interest" description="Disordered" evidence="1">
    <location>
        <begin position="144"/>
        <end position="171"/>
    </location>
</feature>
<evidence type="ECO:0000313" key="3">
    <source>
        <dbReference type="EMBL" id="GLR11907.1"/>
    </source>
</evidence>
<gene>
    <name evidence="3" type="ORF">GCM10007907_06970</name>
</gene>
<keyword evidence="4" id="KW-1185">Reference proteome</keyword>
<feature type="signal peptide" evidence="2">
    <location>
        <begin position="1"/>
        <end position="19"/>
    </location>
</feature>
<sequence length="171" mass="18576">MKLPATLLALCTCLPPAHAAQPGEGLGRLFFSPAERMELDRIRVGIQDSADASRTVRLDGIVQQNNQPPVLWINGTRYQGRDIAGASIANRNLSASTLVVSMPPPQARDMVLKVGQTLDPAGGNLREVYQRPPQELNQLLQLLSRRSGTNQPQATEAKDKKPAKPGQIKQP</sequence>
<dbReference type="EMBL" id="BSOG01000001">
    <property type="protein sequence ID" value="GLR11907.1"/>
    <property type="molecule type" value="Genomic_DNA"/>
</dbReference>
<keyword evidence="2" id="KW-0732">Signal</keyword>
<protein>
    <submittedName>
        <fullName evidence="3">Uncharacterized protein</fullName>
    </submittedName>
</protein>
<organism evidence="3 4">
    <name type="scientific">Chitinimonas prasina</name>
    <dbReference type="NCBI Taxonomy" id="1434937"/>
    <lineage>
        <taxon>Bacteria</taxon>
        <taxon>Pseudomonadati</taxon>
        <taxon>Pseudomonadota</taxon>
        <taxon>Betaproteobacteria</taxon>
        <taxon>Neisseriales</taxon>
        <taxon>Chitinibacteraceae</taxon>
        <taxon>Chitinimonas</taxon>
    </lineage>
</organism>